<keyword evidence="8 11" id="KW-1133">Transmembrane helix</keyword>
<dbReference type="Gene3D" id="6.10.340.10">
    <property type="match status" value="1"/>
</dbReference>
<keyword evidence="9" id="KW-0902">Two-component regulatory system</keyword>
<name>A0ABW1J3F2_9PSEU</name>
<dbReference type="PROSITE" id="PS50885">
    <property type="entry name" value="HAMP"/>
    <property type="match status" value="1"/>
</dbReference>
<dbReference type="InterPro" id="IPR036890">
    <property type="entry name" value="HATPase_C_sf"/>
</dbReference>
<dbReference type="CDD" id="cd00082">
    <property type="entry name" value="HisKA"/>
    <property type="match status" value="1"/>
</dbReference>
<feature type="transmembrane region" description="Helical" evidence="11">
    <location>
        <begin position="21"/>
        <end position="42"/>
    </location>
</feature>
<dbReference type="SUPFAM" id="SSF158472">
    <property type="entry name" value="HAMP domain-like"/>
    <property type="match status" value="1"/>
</dbReference>
<evidence type="ECO:0000313" key="15">
    <source>
        <dbReference type="Proteomes" id="UP001596302"/>
    </source>
</evidence>
<dbReference type="PRINTS" id="PR00344">
    <property type="entry name" value="BCTRLSENSOR"/>
</dbReference>
<dbReference type="SUPFAM" id="SSF47384">
    <property type="entry name" value="Homodimeric domain of signal transducing histidine kinase"/>
    <property type="match status" value="1"/>
</dbReference>
<evidence type="ECO:0000256" key="10">
    <source>
        <dbReference type="ARBA" id="ARBA00023136"/>
    </source>
</evidence>
<dbReference type="CDD" id="cd00075">
    <property type="entry name" value="HATPase"/>
    <property type="match status" value="1"/>
</dbReference>
<dbReference type="PANTHER" id="PTHR45436:SF5">
    <property type="entry name" value="SENSOR HISTIDINE KINASE TRCS"/>
    <property type="match status" value="1"/>
</dbReference>
<dbReference type="InterPro" id="IPR004358">
    <property type="entry name" value="Sig_transdc_His_kin-like_C"/>
</dbReference>
<evidence type="ECO:0000259" key="13">
    <source>
        <dbReference type="PROSITE" id="PS50885"/>
    </source>
</evidence>
<keyword evidence="15" id="KW-1185">Reference proteome</keyword>
<dbReference type="InterPro" id="IPR005467">
    <property type="entry name" value="His_kinase_dom"/>
</dbReference>
<dbReference type="SMART" id="SM00387">
    <property type="entry name" value="HATPase_c"/>
    <property type="match status" value="1"/>
</dbReference>
<accession>A0ABW1J3F2</accession>
<evidence type="ECO:0000256" key="4">
    <source>
        <dbReference type="ARBA" id="ARBA00022553"/>
    </source>
</evidence>
<dbReference type="Proteomes" id="UP001596302">
    <property type="component" value="Unassembled WGS sequence"/>
</dbReference>
<evidence type="ECO:0000256" key="6">
    <source>
        <dbReference type="ARBA" id="ARBA00022692"/>
    </source>
</evidence>
<organism evidence="14 15">
    <name type="scientific">Pseudonocardia hispaniensis</name>
    <dbReference type="NCBI Taxonomy" id="904933"/>
    <lineage>
        <taxon>Bacteria</taxon>
        <taxon>Bacillati</taxon>
        <taxon>Actinomycetota</taxon>
        <taxon>Actinomycetes</taxon>
        <taxon>Pseudonocardiales</taxon>
        <taxon>Pseudonocardiaceae</taxon>
        <taxon>Pseudonocardia</taxon>
    </lineage>
</organism>
<dbReference type="InterPro" id="IPR003660">
    <property type="entry name" value="HAMP_dom"/>
</dbReference>
<dbReference type="InterPro" id="IPR003594">
    <property type="entry name" value="HATPase_dom"/>
</dbReference>
<reference evidence="15" key="1">
    <citation type="journal article" date="2019" name="Int. J. Syst. Evol. Microbiol.">
        <title>The Global Catalogue of Microorganisms (GCM) 10K type strain sequencing project: providing services to taxonomists for standard genome sequencing and annotation.</title>
        <authorList>
            <consortium name="The Broad Institute Genomics Platform"/>
            <consortium name="The Broad Institute Genome Sequencing Center for Infectious Disease"/>
            <person name="Wu L."/>
            <person name="Ma J."/>
        </authorList>
    </citation>
    <scope>NUCLEOTIDE SEQUENCE [LARGE SCALE GENOMIC DNA]</scope>
    <source>
        <strain evidence="15">CCM 8391</strain>
    </source>
</reference>
<evidence type="ECO:0000256" key="8">
    <source>
        <dbReference type="ARBA" id="ARBA00022989"/>
    </source>
</evidence>
<evidence type="ECO:0000256" key="7">
    <source>
        <dbReference type="ARBA" id="ARBA00022777"/>
    </source>
</evidence>
<evidence type="ECO:0000259" key="12">
    <source>
        <dbReference type="PROSITE" id="PS50109"/>
    </source>
</evidence>
<gene>
    <name evidence="14" type="ORF">ACFQE5_11660</name>
</gene>
<dbReference type="SMART" id="SM00388">
    <property type="entry name" value="HisKA"/>
    <property type="match status" value="1"/>
</dbReference>
<comment type="catalytic activity">
    <reaction evidence="1">
        <text>ATP + protein L-histidine = ADP + protein N-phospho-L-histidine.</text>
        <dbReference type="EC" id="2.7.13.3"/>
    </reaction>
</comment>
<evidence type="ECO:0000313" key="14">
    <source>
        <dbReference type="EMBL" id="MFC5994865.1"/>
    </source>
</evidence>
<feature type="transmembrane region" description="Helical" evidence="11">
    <location>
        <begin position="157"/>
        <end position="177"/>
    </location>
</feature>
<evidence type="ECO:0000256" key="1">
    <source>
        <dbReference type="ARBA" id="ARBA00000085"/>
    </source>
</evidence>
<keyword evidence="4" id="KW-0597">Phosphoprotein</keyword>
<dbReference type="PROSITE" id="PS50109">
    <property type="entry name" value="HIS_KIN"/>
    <property type="match status" value="1"/>
</dbReference>
<dbReference type="CDD" id="cd06225">
    <property type="entry name" value="HAMP"/>
    <property type="match status" value="1"/>
</dbReference>
<evidence type="ECO:0000256" key="2">
    <source>
        <dbReference type="ARBA" id="ARBA00004236"/>
    </source>
</evidence>
<dbReference type="InterPro" id="IPR036097">
    <property type="entry name" value="HisK_dim/P_sf"/>
</dbReference>
<dbReference type="RefSeq" id="WP_379584882.1">
    <property type="nucleotide sequence ID" value="NZ_JBHSQW010000025.1"/>
</dbReference>
<keyword evidence="6 11" id="KW-0812">Transmembrane</keyword>
<dbReference type="SMART" id="SM00304">
    <property type="entry name" value="HAMP"/>
    <property type="match status" value="1"/>
</dbReference>
<dbReference type="PANTHER" id="PTHR45436">
    <property type="entry name" value="SENSOR HISTIDINE KINASE YKOH"/>
    <property type="match status" value="1"/>
</dbReference>
<evidence type="ECO:0000256" key="3">
    <source>
        <dbReference type="ARBA" id="ARBA00012438"/>
    </source>
</evidence>
<feature type="domain" description="Histidine kinase" evidence="12">
    <location>
        <begin position="239"/>
        <end position="449"/>
    </location>
</feature>
<evidence type="ECO:0000256" key="9">
    <source>
        <dbReference type="ARBA" id="ARBA00023012"/>
    </source>
</evidence>
<dbReference type="EC" id="2.7.13.3" evidence="3"/>
<dbReference type="Pfam" id="PF00512">
    <property type="entry name" value="HisKA"/>
    <property type="match status" value="1"/>
</dbReference>
<sequence length="461" mass="49531">MTETRRRLRVGPRSVRLRTTLAAVVVVALATSAGAMLLLTVLRGLLTDELAAAAQSRAMQIATTLHTSPSRPVLAVGDLEDDVAQLVAPDGRVLAASPNAAGRPPVVWPAPEDPVEIVGPVDAEPLLVVAHRMDGEVVIVARTVDSRDDALRFVADLLMIGLPILLLIVAVLTWVLVGRALRPVESIRREVDEISSTALHRRVPEPAGSDEIARLSRTMNRMLDRLERAQQRQRRFASDASHELRSPVAAIRQSAEVALAHPGRTSVPELARTVLEEDLRVQHLVEDLLLLARMDEHLLQLRTVPLDLDDLVFAEARRLREAGGLRVDTSGVSAGQVSGDPDGLRRVLANLADNAARHARSRIVFTLAETSAGVVLTVDDDGPGIPPGERERVLERFVRLDDARARDAGGSGLGLAIVSELVTAHGGSLEIADSPDGGARLRLTFPPSPAQASPRSFADRS</sequence>
<dbReference type="Pfam" id="PF02518">
    <property type="entry name" value="HATPase_c"/>
    <property type="match status" value="1"/>
</dbReference>
<keyword evidence="10 11" id="KW-0472">Membrane</keyword>
<evidence type="ECO:0000256" key="11">
    <source>
        <dbReference type="SAM" id="Phobius"/>
    </source>
</evidence>
<keyword evidence="5" id="KW-0808">Transferase</keyword>
<dbReference type="SUPFAM" id="SSF55874">
    <property type="entry name" value="ATPase domain of HSP90 chaperone/DNA topoisomerase II/histidine kinase"/>
    <property type="match status" value="1"/>
</dbReference>
<dbReference type="Pfam" id="PF00672">
    <property type="entry name" value="HAMP"/>
    <property type="match status" value="1"/>
</dbReference>
<comment type="caution">
    <text evidence="14">The sequence shown here is derived from an EMBL/GenBank/DDBJ whole genome shotgun (WGS) entry which is preliminary data.</text>
</comment>
<protein>
    <recommendedName>
        <fullName evidence="3">histidine kinase</fullName>
        <ecNumber evidence="3">2.7.13.3</ecNumber>
    </recommendedName>
</protein>
<proteinExistence type="predicted"/>
<dbReference type="InterPro" id="IPR050428">
    <property type="entry name" value="TCS_sensor_his_kinase"/>
</dbReference>
<evidence type="ECO:0000256" key="5">
    <source>
        <dbReference type="ARBA" id="ARBA00022679"/>
    </source>
</evidence>
<feature type="domain" description="HAMP" evidence="13">
    <location>
        <begin position="178"/>
        <end position="231"/>
    </location>
</feature>
<dbReference type="InterPro" id="IPR003661">
    <property type="entry name" value="HisK_dim/P_dom"/>
</dbReference>
<dbReference type="EMBL" id="JBHSQW010000025">
    <property type="protein sequence ID" value="MFC5994865.1"/>
    <property type="molecule type" value="Genomic_DNA"/>
</dbReference>
<keyword evidence="7 14" id="KW-0418">Kinase</keyword>
<dbReference type="Gene3D" id="3.30.565.10">
    <property type="entry name" value="Histidine kinase-like ATPase, C-terminal domain"/>
    <property type="match status" value="1"/>
</dbReference>
<comment type="subcellular location">
    <subcellularLocation>
        <location evidence="2">Cell membrane</location>
    </subcellularLocation>
</comment>
<dbReference type="GO" id="GO:0016301">
    <property type="term" value="F:kinase activity"/>
    <property type="evidence" value="ECO:0007669"/>
    <property type="project" value="UniProtKB-KW"/>
</dbReference>
<dbReference type="Gene3D" id="1.10.287.130">
    <property type="match status" value="1"/>
</dbReference>